<dbReference type="EMBL" id="CCKQ01000792">
    <property type="protein sequence ID" value="CDW71889.1"/>
    <property type="molecule type" value="Genomic_DNA"/>
</dbReference>
<keyword evidence="1" id="KW-0175">Coiled coil</keyword>
<feature type="compositionally biased region" description="Polar residues" evidence="2">
    <location>
        <begin position="1222"/>
        <end position="1233"/>
    </location>
</feature>
<evidence type="ECO:0000256" key="2">
    <source>
        <dbReference type="SAM" id="MobiDB-lite"/>
    </source>
</evidence>
<gene>
    <name evidence="3" type="primary">Contig427.g475</name>
    <name evidence="3" type="ORF">STYLEM_839</name>
</gene>
<evidence type="ECO:0000256" key="1">
    <source>
        <dbReference type="SAM" id="Coils"/>
    </source>
</evidence>
<evidence type="ECO:0000313" key="4">
    <source>
        <dbReference type="Proteomes" id="UP000039865"/>
    </source>
</evidence>
<name>A0A077ZR11_STYLE</name>
<feature type="coiled-coil region" evidence="1">
    <location>
        <begin position="524"/>
        <end position="743"/>
    </location>
</feature>
<feature type="coiled-coil region" evidence="1">
    <location>
        <begin position="1140"/>
        <end position="1167"/>
    </location>
</feature>
<feature type="compositionally biased region" description="Polar residues" evidence="2">
    <location>
        <begin position="1277"/>
        <end position="1290"/>
    </location>
</feature>
<organism evidence="3 4">
    <name type="scientific">Stylonychia lemnae</name>
    <name type="common">Ciliate</name>
    <dbReference type="NCBI Taxonomy" id="5949"/>
    <lineage>
        <taxon>Eukaryota</taxon>
        <taxon>Sar</taxon>
        <taxon>Alveolata</taxon>
        <taxon>Ciliophora</taxon>
        <taxon>Intramacronucleata</taxon>
        <taxon>Spirotrichea</taxon>
        <taxon>Stichotrichia</taxon>
        <taxon>Sporadotrichida</taxon>
        <taxon>Oxytrichidae</taxon>
        <taxon>Stylonychinae</taxon>
        <taxon>Stylonychia</taxon>
    </lineage>
</organism>
<sequence length="1356" mass="158790">MPHITPLRIRSTSRENQNANLSSSFMSSNNSKIFGDANQGLDYIGLRINKDHASCNNHLYHPPLIQNTIPKPKTLYSPNVQPINKNLLLATTNASQNQPQGVNDMLNSMNYEFQRFIDNDLKSYLNDMKNQMFEQQFGFERQICQLFDKLQQDLHSRQPAIHIQQAEPDYNEVQLDKYALAHDLKIVEDDLIKLTNQIEDSLNQHSQNVQLNFDSQQNAIEKLSETIGQSNDQQADVNQHIQNQLQILQDRINSLEERLIQHDGQFDKVNIQIDSTNDDLENKIRKVKNELNQGIVSLSQEKTKELKDHERRSQLEHDDINNRINEINKLLSTGINAEKIQELEKLMNSQNNLQVINDIEQRLGDLEDNVQNQNQKVKQDLKNLQEKFQNDFKQDQLRQDLYAQQLREDCDHRIEQIAQAIEQLNKETREQFDDVKEHQRQMQIFIDQDQRRQDNDIKQLQAYQAQQEKISQQVQFLQEEQDKINQKQQEHTEHIMVKKNKPQKAMATMDEHRNLNSAQNQKQAEEQKIINDMLNSTLDQQQNEINSLNDQLRVLKNQILDQVQQQNEFENSIKQQLQEESDSQTHDNQLLEQKMNEDFNELVKIYEETHAKVQDGLLKQSDKLALLDKDLNDLRNRTLNKPKKDPNQKINPNDLEALREELSGELEDLKQRVEQQNQLTEKLNERENIQDQMIKKLQLDIQNQDQRIMNEIHQRDDNTQESLEQLENKLENIENKNLQLIQDIQNQILSIDDNTQQQFNQINDQINSYIADNDDNVRQINDYLQTNDNNVNSLQEQINQLQVKEEEQDHRLDDLESKFDIINQNQEALDQNMNKFHENICSDFNQMEDKVVAALQKDTVNFIHQTQMAPLEIRVKNLEKDRNMTTSQVMQQQIVAKKPPQISIEEEKEQMHWKLLNEMKNRRQWYLRKTAQDYIIEEIMLEKRCTQEKAEKIYLQRLEQKGVIRSNNPSPNGSKTRQQQQVDQVEGEGSGQFLGIKSINENIIHAVQSSPNRQGNISRASHSLSRNYYEDEEEEKLSPSPNRLDIMRKPLNPNNNSSLDIEADYDAANNVTPNKAKKNPYIVIKSPIHEQKSQSIQITPINKNKQQLTQQQNPNQLNLRQNLRETKQVNDDFENLSDVIEESNIDVDELDGNLNNLRSNLNILNDTQRNSNADSYLSGPLVRFRNRDSNLNDTQQITTIAQISPRQQQTNSTYRNPHHVNSLKSTKSNPNLFPQSEIKQSKLMDFTKDYNRNARKQGNQAFIQEIEEDWNSGGGQVNQNQLSPKSPAQNQMDRVMSSNIISPIQRNPDALFYQSINESALINQEDREFEGSNYYDYDEQVRQSLTKNGRQSPKFN</sequence>
<protein>
    <submittedName>
        <fullName evidence="3">Uncharacterized protein</fullName>
    </submittedName>
</protein>
<feature type="compositionally biased region" description="Polar residues" evidence="2">
    <location>
        <begin position="965"/>
        <end position="977"/>
    </location>
</feature>
<feature type="coiled-coil region" evidence="1">
    <location>
        <begin position="356"/>
        <end position="487"/>
    </location>
</feature>
<dbReference type="InParanoid" id="A0A077ZR11"/>
<feature type="region of interest" description="Disordered" evidence="2">
    <location>
        <begin position="1204"/>
        <end position="1233"/>
    </location>
</feature>
<keyword evidence="4" id="KW-1185">Reference proteome</keyword>
<feature type="region of interest" description="Disordered" evidence="2">
    <location>
        <begin position="962"/>
        <end position="988"/>
    </location>
</feature>
<dbReference type="Proteomes" id="UP000039865">
    <property type="component" value="Unassembled WGS sequence"/>
</dbReference>
<feature type="coiled-coil region" evidence="1">
    <location>
        <begin position="784"/>
        <end position="832"/>
    </location>
</feature>
<feature type="region of interest" description="Disordered" evidence="2">
    <location>
        <begin position="1026"/>
        <end position="1060"/>
    </location>
</feature>
<feature type="coiled-coil region" evidence="1">
    <location>
        <begin position="238"/>
        <end position="297"/>
    </location>
</feature>
<proteinExistence type="predicted"/>
<accession>A0A077ZR11</accession>
<reference evidence="3 4" key="1">
    <citation type="submission" date="2014-06" db="EMBL/GenBank/DDBJ databases">
        <authorList>
            <person name="Swart Estienne"/>
        </authorList>
    </citation>
    <scope>NUCLEOTIDE SEQUENCE [LARGE SCALE GENOMIC DNA]</scope>
    <source>
        <strain evidence="3 4">130c</strain>
    </source>
</reference>
<evidence type="ECO:0000313" key="3">
    <source>
        <dbReference type="EMBL" id="CDW71889.1"/>
    </source>
</evidence>
<feature type="region of interest" description="Disordered" evidence="2">
    <location>
        <begin position="1271"/>
        <end position="1290"/>
    </location>
</feature>
<feature type="compositionally biased region" description="Polar residues" evidence="2">
    <location>
        <begin position="1204"/>
        <end position="1215"/>
    </location>
</feature>